<evidence type="ECO:0000259" key="1">
    <source>
        <dbReference type="PROSITE" id="PS51746"/>
    </source>
</evidence>
<evidence type="ECO:0000313" key="3">
    <source>
        <dbReference type="Proteomes" id="UP001190700"/>
    </source>
</evidence>
<dbReference type="EMBL" id="LGRX02020168">
    <property type="protein sequence ID" value="KAK3257738.1"/>
    <property type="molecule type" value="Genomic_DNA"/>
</dbReference>
<comment type="caution">
    <text evidence="2">The sequence shown here is derived from an EMBL/GenBank/DDBJ whole genome shotgun (WGS) entry which is preliminary data.</text>
</comment>
<dbReference type="Gene3D" id="3.60.40.10">
    <property type="entry name" value="PPM-type phosphatase domain"/>
    <property type="match status" value="2"/>
</dbReference>
<dbReference type="PANTHER" id="PTHR47992">
    <property type="entry name" value="PROTEIN PHOSPHATASE"/>
    <property type="match status" value="1"/>
</dbReference>
<organism evidence="2 3">
    <name type="scientific">Cymbomonas tetramitiformis</name>
    <dbReference type="NCBI Taxonomy" id="36881"/>
    <lineage>
        <taxon>Eukaryota</taxon>
        <taxon>Viridiplantae</taxon>
        <taxon>Chlorophyta</taxon>
        <taxon>Pyramimonadophyceae</taxon>
        <taxon>Pyramimonadales</taxon>
        <taxon>Pyramimonadaceae</taxon>
        <taxon>Cymbomonas</taxon>
    </lineage>
</organism>
<sequence length="378" mass="40316">NMVAGMQLDKAIKLHGESGTTATVVLFKKNQMGDALAKVAWVGDSRAVLFTDCEVHDLTSDHRLTNDVELSRIGIHYEMHKTKKETPSSDSLVRVSNKLYAKPQPINIRVEDTSTLLLANKTTLSLLLCWGPWGLLCSGDREYGPGGANMVLQEAANCSGGREYGTQEAEGITPGGHEDITPGGRAWGTPGGHEDITPGGLECGTPGGREYGTPGGCEYGTPGGREDRTRRISHSFVGIFTDEKGHHLSSKPRVFNGKTHTSVQNTRSLGDNGSASAIISCPDITDVLLPPAARIVIASDGVWDVMTTNHCWSILKCTPLAAEATPLLLKKTLGVYTYNRECADDVTIIVIDRGFEEAARTNKSSGCGGMISSSCSVA</sequence>
<keyword evidence="3" id="KW-1185">Reference proteome</keyword>
<dbReference type="AlphaFoldDB" id="A0AAE0FDM3"/>
<name>A0AAE0FDM3_9CHLO</name>
<dbReference type="InterPro" id="IPR015655">
    <property type="entry name" value="PP2C"/>
</dbReference>
<dbReference type="Pfam" id="PF00481">
    <property type="entry name" value="PP2C"/>
    <property type="match status" value="2"/>
</dbReference>
<dbReference type="GO" id="GO:0004722">
    <property type="term" value="F:protein serine/threonine phosphatase activity"/>
    <property type="evidence" value="ECO:0007669"/>
    <property type="project" value="InterPro"/>
</dbReference>
<dbReference type="SUPFAM" id="SSF81606">
    <property type="entry name" value="PP2C-like"/>
    <property type="match status" value="2"/>
</dbReference>
<dbReference type="InterPro" id="IPR001932">
    <property type="entry name" value="PPM-type_phosphatase-like_dom"/>
</dbReference>
<reference evidence="2 3" key="1">
    <citation type="journal article" date="2015" name="Genome Biol. Evol.">
        <title>Comparative Genomics of a Bacterivorous Green Alga Reveals Evolutionary Causalities and Consequences of Phago-Mixotrophic Mode of Nutrition.</title>
        <authorList>
            <person name="Burns J.A."/>
            <person name="Paasch A."/>
            <person name="Narechania A."/>
            <person name="Kim E."/>
        </authorList>
    </citation>
    <scope>NUCLEOTIDE SEQUENCE [LARGE SCALE GENOMIC DNA]</scope>
    <source>
        <strain evidence="2 3">PLY_AMNH</strain>
    </source>
</reference>
<evidence type="ECO:0000313" key="2">
    <source>
        <dbReference type="EMBL" id="KAK3257738.1"/>
    </source>
</evidence>
<feature type="non-terminal residue" evidence="2">
    <location>
        <position position="1"/>
    </location>
</feature>
<dbReference type="InterPro" id="IPR036457">
    <property type="entry name" value="PPM-type-like_dom_sf"/>
</dbReference>
<accession>A0AAE0FDM3</accession>
<proteinExistence type="predicted"/>
<feature type="domain" description="PPM-type phosphatase" evidence="1">
    <location>
        <begin position="1"/>
        <end position="353"/>
    </location>
</feature>
<protein>
    <recommendedName>
        <fullName evidence="1">PPM-type phosphatase domain-containing protein</fullName>
    </recommendedName>
</protein>
<dbReference type="PROSITE" id="PS51746">
    <property type="entry name" value="PPM_2"/>
    <property type="match status" value="1"/>
</dbReference>
<dbReference type="Proteomes" id="UP001190700">
    <property type="component" value="Unassembled WGS sequence"/>
</dbReference>
<gene>
    <name evidence="2" type="ORF">CYMTET_33187</name>
</gene>
<dbReference type="SMART" id="SM00332">
    <property type="entry name" value="PP2Cc"/>
    <property type="match status" value="1"/>
</dbReference>